<evidence type="ECO:0000256" key="4">
    <source>
        <dbReference type="ARBA" id="ARBA00022673"/>
    </source>
</evidence>
<evidence type="ECO:0000256" key="10">
    <source>
        <dbReference type="ARBA" id="ARBA00023065"/>
    </source>
</evidence>
<keyword evidence="13" id="KW-0407">Ion channel</keyword>
<feature type="region of interest" description="Disordered" evidence="14">
    <location>
        <begin position="1441"/>
        <end position="1489"/>
    </location>
</feature>
<dbReference type="GO" id="GO:0005245">
    <property type="term" value="F:voltage-gated calcium channel activity"/>
    <property type="evidence" value="ECO:0007669"/>
    <property type="project" value="TreeGrafter"/>
</dbReference>
<proteinExistence type="predicted"/>
<evidence type="ECO:0000259" key="15">
    <source>
        <dbReference type="PROSITE" id="PS50234"/>
    </source>
</evidence>
<evidence type="ECO:0000256" key="9">
    <source>
        <dbReference type="ARBA" id="ARBA00022989"/>
    </source>
</evidence>
<keyword evidence="7" id="KW-0106">Calcium</keyword>
<keyword evidence="12" id="KW-0325">Glycoprotein</keyword>
<keyword evidence="16" id="KW-1185">Reference proteome</keyword>
<name>A0A1I8HSM8_9PLAT</name>
<evidence type="ECO:0000256" key="1">
    <source>
        <dbReference type="ARBA" id="ARBA00004479"/>
    </source>
</evidence>
<keyword evidence="10" id="KW-0406">Ion transport</keyword>
<organism evidence="16 17">
    <name type="scientific">Macrostomum lignano</name>
    <dbReference type="NCBI Taxonomy" id="282301"/>
    <lineage>
        <taxon>Eukaryota</taxon>
        <taxon>Metazoa</taxon>
        <taxon>Spiralia</taxon>
        <taxon>Lophotrochozoa</taxon>
        <taxon>Platyhelminthes</taxon>
        <taxon>Rhabditophora</taxon>
        <taxon>Macrostomorpha</taxon>
        <taxon>Macrostomida</taxon>
        <taxon>Macrostomidae</taxon>
        <taxon>Macrostomum</taxon>
    </lineage>
</organism>
<dbReference type="Proteomes" id="UP000095280">
    <property type="component" value="Unplaced"/>
</dbReference>
<evidence type="ECO:0000256" key="2">
    <source>
        <dbReference type="ARBA" id="ARBA00022448"/>
    </source>
</evidence>
<accession>A0A1I8HSM8</accession>
<evidence type="ECO:0000256" key="3">
    <source>
        <dbReference type="ARBA" id="ARBA00022568"/>
    </source>
</evidence>
<reference evidence="17" key="1">
    <citation type="submission" date="2016-11" db="UniProtKB">
        <authorList>
            <consortium name="WormBaseParasite"/>
        </authorList>
    </citation>
    <scope>IDENTIFICATION</scope>
</reference>
<dbReference type="PANTHER" id="PTHR10166:SF37">
    <property type="entry name" value="STOLID, ISOFORM H"/>
    <property type="match status" value="1"/>
</dbReference>
<evidence type="ECO:0000256" key="11">
    <source>
        <dbReference type="ARBA" id="ARBA00023136"/>
    </source>
</evidence>
<keyword evidence="8" id="KW-0851">Voltage-gated channel</keyword>
<evidence type="ECO:0000256" key="5">
    <source>
        <dbReference type="ARBA" id="ARBA00022692"/>
    </source>
</evidence>
<evidence type="ECO:0000256" key="12">
    <source>
        <dbReference type="ARBA" id="ARBA00023180"/>
    </source>
</evidence>
<evidence type="ECO:0000256" key="7">
    <source>
        <dbReference type="ARBA" id="ARBA00022837"/>
    </source>
</evidence>
<dbReference type="PROSITE" id="PS50234">
    <property type="entry name" value="VWFA"/>
    <property type="match status" value="1"/>
</dbReference>
<evidence type="ECO:0000256" key="13">
    <source>
        <dbReference type="ARBA" id="ARBA00023303"/>
    </source>
</evidence>
<feature type="domain" description="VWFA" evidence="15">
    <location>
        <begin position="1178"/>
        <end position="1372"/>
    </location>
</feature>
<dbReference type="WBParaSite" id="maker-uti_cns_0007788-snap-gene-0.2-mRNA-1">
    <property type="protein sequence ID" value="maker-uti_cns_0007788-snap-gene-0.2-mRNA-1"/>
    <property type="gene ID" value="maker-uti_cns_0007788-snap-gene-0.2"/>
</dbReference>
<sequence>ALNDTRKVTRTYLYGEVELYTAPTEVHISVSAFALRRCSSARIIWSNLAIQELSTVSLLRPSISGRQRTRFSILFLNTSRKSRTEQPPPRTKLATRFIASLLSEAEEPAPYLKVALYSVAKRFVGHDAALASQEHLEPVANLFQLTLSHFQLPPSHISWLLGAEWIRYATHHQGVEQQPLPSVGFFIDLLRLGLSRCCRRDILTATRRTGRSLLHLRLLTCRMPTGAGSGAPPASRCDVVAGRLGRRRACRGLEGTRRRDQRFNNNLLESIRAAGAGPDEGEGDAPVGPDADACGCCCWPGPEPVGRRDGEELNTAACFAATMCGAVGGGGDEYLRGLSRMWRRIVLGAWLRCGSAGKWRLQSVEFGRLAAESLKAGRLRVPVHFGGQPEQHGQEPFNQLLSASCGAVGPGQCPVSGAGQQGGQQSSHGRRFGQSQHFEIAEIAAHDLKYFSDSSCMLSKSRSQSHWARASRLSMQPTKTSLRNWAQSSASACASTERCILNTHCNLITRRCWPGDGAAIAAANRGGAVESPNLGRFCAGPKNASMLVTPGSTRDRITLCDDDADCDSCCEAAARGTGDCFCCCCCCSCLLDGSTDCTRKINYRIRDGVLMQKEHLMLGGVHININIVRRNLQADVGERLCTSRQRLRECGLHGAAQPGGLHQPSVGRFGTDHQANVCGYRGIGWRLQRCQTVGAGLANRHADTGIVQRVQAHDLVADLSVRRLMGTLKNRSSAVMVVPWLPGTYFTGAFSLPSNPMHCPTVTGSTVAGGGHENFLLTYNAKTWTAGCLVPAPETACVMLPGRLIGVPGWLGIAPENLTYHGARRRQLLGTPSRALTARYTSRQAYLQRVQLTLSRAATADTERIRECFSRAWQSAGFNVNEAAFGKRKYMEKISSTTPSESRNWSFQLKCRLIHQLYKTGEVCLQDRQKQHLLNRLWAVRLGADDEARQLHDEAFVDRRVTSRVQTETDAGQLLQSVRRRIENLLWKSENNVKNIRIQAEKSYAKYSPQNYSCSDFTAHPYLRAAAILKKKVSPEVGATETAKTTAAPAAPAAPGSVDYCVEEATLELSPDPRLYDVETNRKNSTSHVPPNIYDASNEILNVANWTGSLDDVFIANAQKDSTLKWQYFGTTEGMFKIYPGIQWYVQTRNYTQNDMPIDMFDCRTQYWYLLAATYPQDMVILIDNSGSMKGSSSIMANKTLTEILHTLNVNDFFNVVMFMNMSIKYVSNAFNRTMLQATEMNKNTIMELISNDEKKKESERQFSPQGVSDFRLALVEAFELLRMAKNQSASASAGGVQTIMLITDSAPEDFADLFQKYNPDQQIRLFTFLIGQEATDEETVKAMACRNRGYFVQIATLADVKENVQRYVPVLARTNALLRDYFFVWTGVHQNQIKTQNPEAPPAHMSAVPQEAQTGGFTAFPPLTPTTAAARAAAANASVLPSPISTPQPPGKQQQQLRLKGDIPQHQRKEEDPRVVKKRDLDFIQAQV</sequence>
<dbReference type="InterPro" id="IPR002035">
    <property type="entry name" value="VWF_A"/>
</dbReference>
<keyword evidence="4" id="KW-0107">Calcium channel</keyword>
<feature type="compositionally biased region" description="Basic and acidic residues" evidence="14">
    <location>
        <begin position="1460"/>
        <end position="1483"/>
    </location>
</feature>
<dbReference type="Pfam" id="PF08399">
    <property type="entry name" value="VWA_N"/>
    <property type="match status" value="1"/>
</dbReference>
<dbReference type="SMART" id="SM00327">
    <property type="entry name" value="VWA"/>
    <property type="match status" value="1"/>
</dbReference>
<dbReference type="InterPro" id="IPR051173">
    <property type="entry name" value="Ca_channel_alpha-2/delta"/>
</dbReference>
<comment type="subcellular location">
    <subcellularLocation>
        <location evidence="1">Membrane</location>
        <topology evidence="1">Single-pass type I membrane protein</topology>
    </subcellularLocation>
</comment>
<keyword evidence="11" id="KW-0472">Membrane</keyword>
<dbReference type="SUPFAM" id="SSF53300">
    <property type="entry name" value="vWA-like"/>
    <property type="match status" value="1"/>
</dbReference>
<evidence type="ECO:0000313" key="16">
    <source>
        <dbReference type="Proteomes" id="UP000095280"/>
    </source>
</evidence>
<keyword evidence="2" id="KW-0813">Transport</keyword>
<keyword evidence="3" id="KW-0109">Calcium transport</keyword>
<keyword evidence="6" id="KW-0732">Signal</keyword>
<dbReference type="InterPro" id="IPR036465">
    <property type="entry name" value="vWFA_dom_sf"/>
</dbReference>
<dbReference type="PANTHER" id="PTHR10166">
    <property type="entry name" value="VOLTAGE-DEPENDENT CALCIUM CHANNEL SUBUNIT ALPHA-2/DELTA-RELATED"/>
    <property type="match status" value="1"/>
</dbReference>
<dbReference type="FunFam" id="3.40.50.410:FF:000007">
    <property type="entry name" value="Calcium voltage-gated channel auxiliary subunit alpha2delta 3"/>
    <property type="match status" value="1"/>
</dbReference>
<evidence type="ECO:0000256" key="14">
    <source>
        <dbReference type="SAM" id="MobiDB-lite"/>
    </source>
</evidence>
<evidence type="ECO:0000256" key="8">
    <source>
        <dbReference type="ARBA" id="ARBA00022882"/>
    </source>
</evidence>
<keyword evidence="9" id="KW-1133">Transmembrane helix</keyword>
<protein>
    <submittedName>
        <fullName evidence="17">VWFA domain-containing protein</fullName>
    </submittedName>
</protein>
<dbReference type="InterPro" id="IPR013608">
    <property type="entry name" value="VWA_N"/>
</dbReference>
<evidence type="ECO:0000313" key="17">
    <source>
        <dbReference type="WBParaSite" id="maker-uti_cns_0007788-snap-gene-0.2-mRNA-1"/>
    </source>
</evidence>
<dbReference type="GO" id="GO:0005891">
    <property type="term" value="C:voltage-gated calcium channel complex"/>
    <property type="evidence" value="ECO:0007669"/>
    <property type="project" value="TreeGrafter"/>
</dbReference>
<evidence type="ECO:0000256" key="6">
    <source>
        <dbReference type="ARBA" id="ARBA00022729"/>
    </source>
</evidence>
<keyword evidence="5" id="KW-0812">Transmembrane</keyword>
<dbReference type="Pfam" id="PF13768">
    <property type="entry name" value="VWA_3"/>
    <property type="match status" value="1"/>
</dbReference>
<dbReference type="Gene3D" id="3.40.50.410">
    <property type="entry name" value="von Willebrand factor, type A domain"/>
    <property type="match status" value="1"/>
</dbReference>